<organism evidence="1 2">
    <name type="scientific">Paenibacillus odorifer</name>
    <dbReference type="NCBI Taxonomy" id="189426"/>
    <lineage>
        <taxon>Bacteria</taxon>
        <taxon>Bacillati</taxon>
        <taxon>Bacillota</taxon>
        <taxon>Bacilli</taxon>
        <taxon>Bacillales</taxon>
        <taxon>Paenibacillaceae</taxon>
        <taxon>Paenibacillus</taxon>
    </lineage>
</organism>
<dbReference type="PANTHER" id="PTHR30087">
    <property type="entry name" value="INNER MEMBRANE PROTEIN"/>
    <property type="match status" value="1"/>
</dbReference>
<accession>A0A1R0ZPI7</accession>
<dbReference type="RefSeq" id="WP_076283036.1">
    <property type="nucleotide sequence ID" value="NZ_MPTW01000001.1"/>
</dbReference>
<evidence type="ECO:0000313" key="2">
    <source>
        <dbReference type="Proteomes" id="UP000187425"/>
    </source>
</evidence>
<dbReference type="PANTHER" id="PTHR30087:SF1">
    <property type="entry name" value="HYPOTHETICAL CYTOSOLIC PROTEIN"/>
    <property type="match status" value="1"/>
</dbReference>
<dbReference type="Proteomes" id="UP000187425">
    <property type="component" value="Unassembled WGS sequence"/>
</dbReference>
<dbReference type="InterPro" id="IPR007553">
    <property type="entry name" value="2-thiour_desulf"/>
</dbReference>
<name>A0A1R0ZPI7_9BACL</name>
<dbReference type="OrthoDB" id="9797779at2"/>
<reference evidence="1 2" key="1">
    <citation type="submission" date="2016-11" db="EMBL/GenBank/DDBJ databases">
        <title>Paenibacillus species isolates.</title>
        <authorList>
            <person name="Beno S.M."/>
        </authorList>
    </citation>
    <scope>NUCLEOTIDE SEQUENCE [LARGE SCALE GENOMIC DNA]</scope>
    <source>
        <strain evidence="1 2">FSL H7-0443</strain>
    </source>
</reference>
<comment type="caution">
    <text evidence="1">The sequence shown here is derived from an EMBL/GenBank/DDBJ whole genome shotgun (WGS) entry which is preliminary data.</text>
</comment>
<sequence length="167" mass="18487">MTGKILVSACLLGHKVRYDNGDVPCLDARFLKWYEEGRFVHICPEVVGGLSTPRPDAQRQGERVVTGAGVDVTEPFMKGAQATLKLATEHQVTLAILKQDSPSCGSLYIYDGTFRDTKMSGEGTTTELLRQNGFKVFGEDQLDEVEKELARMEGELILKVINRTHVT</sequence>
<gene>
    <name evidence="1" type="ORF">BSK65_01965</name>
</gene>
<dbReference type="EMBL" id="MPTW01000001">
    <property type="protein sequence ID" value="OME74474.1"/>
    <property type="molecule type" value="Genomic_DNA"/>
</dbReference>
<dbReference type="AlphaFoldDB" id="A0A1R0ZPI7"/>
<proteinExistence type="predicted"/>
<protein>
    <submittedName>
        <fullName evidence="1">Uncharacterized protein</fullName>
    </submittedName>
</protein>
<dbReference type="Pfam" id="PF04463">
    <property type="entry name" value="2-thiour_desulf"/>
    <property type="match status" value="1"/>
</dbReference>
<evidence type="ECO:0000313" key="1">
    <source>
        <dbReference type="EMBL" id="OME74474.1"/>
    </source>
</evidence>